<dbReference type="AlphaFoldDB" id="A0A974RZI7"/>
<evidence type="ECO:0000313" key="1">
    <source>
        <dbReference type="EMBL" id="QQP87109.1"/>
    </source>
</evidence>
<dbReference type="EMBL" id="CP067393">
    <property type="protein sequence ID" value="QQP87109.1"/>
    <property type="molecule type" value="Genomic_DNA"/>
</dbReference>
<accession>A0A974RZI7</accession>
<evidence type="ECO:0000313" key="2">
    <source>
        <dbReference type="Proteomes" id="UP000595278"/>
    </source>
</evidence>
<name>A0A974RZI7_9GAMM</name>
<keyword evidence="2" id="KW-1185">Reference proteome</keyword>
<dbReference type="PANTHER" id="PTHR36837:SF2">
    <property type="entry name" value="POLY(3-HYDROXYALKANOATE) POLYMERASE SUBUNIT PHAC"/>
    <property type="match status" value="1"/>
</dbReference>
<dbReference type="Pfam" id="PF11339">
    <property type="entry name" value="DUF3141"/>
    <property type="match status" value="1"/>
</dbReference>
<dbReference type="KEGG" id="eaz:JHT90_02205"/>
<sequence length="713" mass="80810">MQLCQAWQNYVIDSTERSILFWDTLRQRGDNYLALKDEGNPPLLHFDYEILLDARKFDKPVNYALARILPPDGITIDNNKRPYIIIDPRAGQVPGIGGFKDDSQVGVALRARHPVYFVIFFPTPEPNQTILDVTDVEDIFVKKVCELHPNSSKPIIIGNCQGGWAVMMLAAANPKDVGVLLLSGSPLSYWGGAWTSGKGNNPMRYAGGLMGGSWMSSLAADLGNGYFDGAYLVQNFENLNPANTLWTKYRAVYNKIDTEPPRFLDFEKWWGSLSLMNGKEMDWIVQNLFVGNDLWTGKIRANDGRPLDIRNVHCPIVIFASLGDNITPPQQAFNWIADIYSSTDEIKARGQVIVGLLHESIGHLGVFVSGKVARKEYKELVPVLDNIEALNPGLYGMKITEKSVKNGQDPEYEVSFVEYRLEDIAKQLNKYERVDEQPFKAVEVISEFNQKAYELFAQPIVQAYASENTAELIREMHPSRIEKWAVSSAFNPFMNMLQPIAAKVRANRLPTDRSNNPFAILEEAISETIETNLNLYRDIRDTITESLFFSIYTSPFGIYLIQKDNKSMEPREPHKIKDPTKQPVVQQALLDINKGGLIAAVVRTILLLEKDGEHITLDYLETKKESVQKYLHLLGSFEIADVRQIRGREELLCYYYPEKSLQTLPKLLSKPKDKETYIKFFSLLAEDTKATTTGKLCAQQQRLVEKIKHILNV</sequence>
<dbReference type="InterPro" id="IPR029058">
    <property type="entry name" value="AB_hydrolase_fold"/>
</dbReference>
<dbReference type="SUPFAM" id="SSF53474">
    <property type="entry name" value="alpha/beta-Hydrolases"/>
    <property type="match status" value="1"/>
</dbReference>
<proteinExistence type="predicted"/>
<dbReference type="Proteomes" id="UP000595278">
    <property type="component" value="Chromosome"/>
</dbReference>
<dbReference type="InterPro" id="IPR024501">
    <property type="entry name" value="DUF3141"/>
</dbReference>
<dbReference type="Gene3D" id="3.40.50.1820">
    <property type="entry name" value="alpha/beta hydrolase"/>
    <property type="match status" value="1"/>
</dbReference>
<gene>
    <name evidence="1" type="ORF">JHT90_02205</name>
</gene>
<dbReference type="InterPro" id="IPR051321">
    <property type="entry name" value="PHA/PHB_synthase"/>
</dbReference>
<organism evidence="1 2">
    <name type="scientific">Entomomonas asaccharolytica</name>
    <dbReference type="NCBI Taxonomy" id="2785331"/>
    <lineage>
        <taxon>Bacteria</taxon>
        <taxon>Pseudomonadati</taxon>
        <taxon>Pseudomonadota</taxon>
        <taxon>Gammaproteobacteria</taxon>
        <taxon>Pseudomonadales</taxon>
        <taxon>Pseudomonadaceae</taxon>
        <taxon>Entomomonas</taxon>
    </lineage>
</organism>
<reference evidence="1 2" key="1">
    <citation type="submission" date="2021-01" db="EMBL/GenBank/DDBJ databases">
        <title>Entomomonas sp. F2A isolated from a house cricket (Acheta domesticus).</title>
        <authorList>
            <person name="Spergser J."/>
            <person name="Busse H.-J."/>
        </authorList>
    </citation>
    <scope>NUCLEOTIDE SEQUENCE [LARGE SCALE GENOMIC DNA]</scope>
    <source>
        <strain evidence="1 2">F2A</strain>
    </source>
</reference>
<protein>
    <submittedName>
        <fullName evidence="1">DUF3141 domain-containing protein</fullName>
    </submittedName>
</protein>
<dbReference type="PANTHER" id="PTHR36837">
    <property type="entry name" value="POLY(3-HYDROXYALKANOATE) POLYMERASE SUBUNIT PHAC"/>
    <property type="match status" value="1"/>
</dbReference>